<evidence type="ECO:0000256" key="1">
    <source>
        <dbReference type="ARBA" id="ARBA00009941"/>
    </source>
</evidence>
<keyword evidence="3" id="KW-0732">Signal</keyword>
<keyword evidence="2" id="KW-0645">Protease</keyword>
<dbReference type="GO" id="GO:0005773">
    <property type="term" value="C:vacuole"/>
    <property type="evidence" value="ECO:0007669"/>
    <property type="project" value="GOC"/>
</dbReference>
<keyword evidence="4" id="KW-0378">Hydrolase</keyword>
<comment type="caution">
    <text evidence="7">The sequence shown here is derived from an EMBL/GenBank/DDBJ whole genome shotgun (WGS) entry which is preliminary data.</text>
</comment>
<evidence type="ECO:0000313" key="7">
    <source>
        <dbReference type="EMBL" id="KAH0452485.1"/>
    </source>
</evidence>
<keyword evidence="5" id="KW-0788">Thiol protease</keyword>
<keyword evidence="8" id="KW-1185">Reference proteome</keyword>
<dbReference type="Proteomes" id="UP000775213">
    <property type="component" value="Unassembled WGS sequence"/>
</dbReference>
<proteinExistence type="inferred from homology"/>
<dbReference type="EMBL" id="JAGFBR010000017">
    <property type="protein sequence ID" value="KAH0452485.1"/>
    <property type="molecule type" value="Genomic_DNA"/>
</dbReference>
<evidence type="ECO:0000256" key="4">
    <source>
        <dbReference type="ARBA" id="ARBA00022801"/>
    </source>
</evidence>
<dbReference type="GO" id="GO:0006624">
    <property type="term" value="P:vacuolar protein processing"/>
    <property type="evidence" value="ECO:0007669"/>
    <property type="project" value="TreeGrafter"/>
</dbReference>
<dbReference type="Gene3D" id="1.10.132.130">
    <property type="match status" value="2"/>
</dbReference>
<name>A0AAV7G8L9_DENCH</name>
<gene>
    <name evidence="7" type="ORF">IEQ34_019784</name>
</gene>
<accession>A0AAV7G8L9</accession>
<dbReference type="Pfam" id="PF01650">
    <property type="entry name" value="Peptidase_C13"/>
    <property type="match status" value="3"/>
</dbReference>
<dbReference type="GO" id="GO:0051603">
    <property type="term" value="P:proteolysis involved in protein catabolic process"/>
    <property type="evidence" value="ECO:0007669"/>
    <property type="project" value="InterPro"/>
</dbReference>
<dbReference type="PIRSF" id="PIRSF500139">
    <property type="entry name" value="AE"/>
    <property type="match status" value="1"/>
</dbReference>
<evidence type="ECO:0000256" key="2">
    <source>
        <dbReference type="ARBA" id="ARBA00022670"/>
    </source>
</evidence>
<dbReference type="InterPro" id="IPR001096">
    <property type="entry name" value="Peptidase_C13"/>
</dbReference>
<dbReference type="InterPro" id="IPR046427">
    <property type="entry name" value="Legumain_prodom_sf"/>
</dbReference>
<dbReference type="PANTHER" id="PTHR12000:SF50">
    <property type="entry name" value="VACUOLAR-PROCESSING ENZYME GAMMA-ISOZYME"/>
    <property type="match status" value="1"/>
</dbReference>
<protein>
    <recommendedName>
        <fullName evidence="6">Legumain prodomain domain-containing protein</fullName>
    </recommendedName>
</protein>
<organism evidence="7 8">
    <name type="scientific">Dendrobium chrysotoxum</name>
    <name type="common">Orchid</name>
    <dbReference type="NCBI Taxonomy" id="161865"/>
    <lineage>
        <taxon>Eukaryota</taxon>
        <taxon>Viridiplantae</taxon>
        <taxon>Streptophyta</taxon>
        <taxon>Embryophyta</taxon>
        <taxon>Tracheophyta</taxon>
        <taxon>Spermatophyta</taxon>
        <taxon>Magnoliopsida</taxon>
        <taxon>Liliopsida</taxon>
        <taxon>Asparagales</taxon>
        <taxon>Orchidaceae</taxon>
        <taxon>Epidendroideae</taxon>
        <taxon>Malaxideae</taxon>
        <taxon>Dendrobiinae</taxon>
        <taxon>Dendrobium</taxon>
    </lineage>
</organism>
<dbReference type="GO" id="GO:0004197">
    <property type="term" value="F:cysteine-type endopeptidase activity"/>
    <property type="evidence" value="ECO:0007669"/>
    <property type="project" value="InterPro"/>
</dbReference>
<dbReference type="InterPro" id="IPR048501">
    <property type="entry name" value="Legum_prodom"/>
</dbReference>
<evidence type="ECO:0000256" key="5">
    <source>
        <dbReference type="ARBA" id="ARBA00022807"/>
    </source>
</evidence>
<feature type="domain" description="Legumain prodomain" evidence="6">
    <location>
        <begin position="209"/>
        <end position="247"/>
    </location>
</feature>
<dbReference type="PIRSF" id="PIRSF019663">
    <property type="entry name" value="Legumain"/>
    <property type="match status" value="1"/>
</dbReference>
<reference evidence="7 8" key="1">
    <citation type="journal article" date="2021" name="Hortic Res">
        <title>Chromosome-scale assembly of the Dendrobium chrysotoxum genome enhances the understanding of orchid evolution.</title>
        <authorList>
            <person name="Zhang Y."/>
            <person name="Zhang G.Q."/>
            <person name="Zhang D."/>
            <person name="Liu X.D."/>
            <person name="Xu X.Y."/>
            <person name="Sun W.H."/>
            <person name="Yu X."/>
            <person name="Zhu X."/>
            <person name="Wang Z.W."/>
            <person name="Zhao X."/>
            <person name="Zhong W.Y."/>
            <person name="Chen H."/>
            <person name="Yin W.L."/>
            <person name="Huang T."/>
            <person name="Niu S.C."/>
            <person name="Liu Z.J."/>
        </authorList>
    </citation>
    <scope>NUCLEOTIDE SEQUENCE [LARGE SCALE GENOMIC DNA]</scope>
    <source>
        <strain evidence="7">Lindl</strain>
    </source>
</reference>
<dbReference type="AlphaFoldDB" id="A0AAV7G8L9"/>
<evidence type="ECO:0000313" key="8">
    <source>
        <dbReference type="Proteomes" id="UP000775213"/>
    </source>
</evidence>
<dbReference type="InterPro" id="IPR043577">
    <property type="entry name" value="AE"/>
</dbReference>
<evidence type="ECO:0000259" key="6">
    <source>
        <dbReference type="Pfam" id="PF20985"/>
    </source>
</evidence>
<dbReference type="Pfam" id="PF20985">
    <property type="entry name" value="Legum_prodom"/>
    <property type="match status" value="1"/>
</dbReference>
<sequence length="514" mass="58259">MLSNIFICKKMMVIYLGSCESGSIFKGLLPEDISIYAKLASNAMERSWGTYCPGDSPSPPLEYRTCLGDLYNISWMEDSDIHNLRTKTLRQQYKLVKTKTSVDNTYNQGSHVMKYGELGINEEKVFLYIGSNPTNDNSTFIEEHNSFPFTPSVVNQRDFHNSPEGSSKKLDAQKELLDIMINRMHVDNSINLIGKLLFGSEKGIYVLSAIFEMHFGSLSQYGMKHMRSIANIYNAGISNETMAKMSTEDYLGDEVNVDNIFVVLLRDKKFIFGGSGKTMLAQEFYVIYLESCKSRSIFEGLLPEDISIYAITASNAVKRSWGTYCPGDMGSDIHNLRTKILRHQYKLVKTRTSIYNTYNQDSHVMQYGELGINEENVFLYISLNPTNDNSTFIEEHNSLPFTPSVVNQRDVDLVYYWHMLGIYYVQIFEMHYGSLSQYGMKHMRSIANICNASINNETMAKDYVGNDVNVDNIFIVLLGDKKSVSGRNGKIIDSGPDDHIFIFYSDHGGAGVLD</sequence>
<dbReference type="Gene3D" id="3.40.50.1460">
    <property type="match status" value="3"/>
</dbReference>
<dbReference type="PRINTS" id="PR00776">
    <property type="entry name" value="HEMOGLOBNASE"/>
</dbReference>
<evidence type="ECO:0000256" key="3">
    <source>
        <dbReference type="ARBA" id="ARBA00022729"/>
    </source>
</evidence>
<dbReference type="PANTHER" id="PTHR12000">
    <property type="entry name" value="HEMOGLOBINASE FAMILY MEMBER"/>
    <property type="match status" value="1"/>
</dbReference>
<comment type="similarity">
    <text evidence="1">Belongs to the peptidase C13 family.</text>
</comment>